<name>A0A8T4IYD7_9ACTN</name>
<dbReference type="EMBL" id="JAGSMN010000845">
    <property type="protein sequence ID" value="MBR7677149.1"/>
    <property type="molecule type" value="Genomic_DNA"/>
</dbReference>
<proteinExistence type="inferred from homology"/>
<dbReference type="CDD" id="cd18873">
    <property type="entry name" value="NUDIX_NadM_like"/>
    <property type="match status" value="1"/>
</dbReference>
<protein>
    <submittedName>
        <fullName evidence="3">NUDIX hydrolase</fullName>
    </submittedName>
</protein>
<comment type="similarity">
    <text evidence="1">Belongs to the Nudix hydrolase family.</text>
</comment>
<evidence type="ECO:0000256" key="1">
    <source>
        <dbReference type="ARBA" id="ARBA00005582"/>
    </source>
</evidence>
<dbReference type="AlphaFoldDB" id="A0A8T4IYD7"/>
<evidence type="ECO:0000259" key="2">
    <source>
        <dbReference type="Pfam" id="PF00293"/>
    </source>
</evidence>
<dbReference type="PANTHER" id="PTHR43736">
    <property type="entry name" value="ADP-RIBOSE PYROPHOSPHATASE"/>
    <property type="match status" value="1"/>
</dbReference>
<dbReference type="Gene3D" id="3.90.79.10">
    <property type="entry name" value="Nucleoside Triphosphate Pyrophosphohydrolase"/>
    <property type="match status" value="1"/>
</dbReference>
<keyword evidence="4" id="KW-1185">Reference proteome</keyword>
<sequence length="90" mass="9817">ARELLEETGLHIDAARLRQVGVFDAPGRDPRGRYISVAYSTRVPVGIQVTAGDDAKEARWWPLNALPALAFDHADIIAAVWPQSAAGVRR</sequence>
<dbReference type="GO" id="GO:0016787">
    <property type="term" value="F:hydrolase activity"/>
    <property type="evidence" value="ECO:0007669"/>
    <property type="project" value="UniProtKB-KW"/>
</dbReference>
<comment type="caution">
    <text evidence="3">The sequence shown here is derived from an EMBL/GenBank/DDBJ whole genome shotgun (WGS) entry which is preliminary data.</text>
</comment>
<dbReference type="InterPro" id="IPR015797">
    <property type="entry name" value="NUDIX_hydrolase-like_dom_sf"/>
</dbReference>
<feature type="domain" description="Nudix hydrolase" evidence="2">
    <location>
        <begin position="1"/>
        <end position="78"/>
    </location>
</feature>
<accession>A0A8T4IYD7</accession>
<organism evidence="3 4">
    <name type="scientific">Streptomyces daliensis</name>
    <dbReference type="NCBI Taxonomy" id="299421"/>
    <lineage>
        <taxon>Bacteria</taxon>
        <taxon>Bacillati</taxon>
        <taxon>Actinomycetota</taxon>
        <taxon>Actinomycetes</taxon>
        <taxon>Kitasatosporales</taxon>
        <taxon>Streptomycetaceae</taxon>
        <taxon>Streptomyces</taxon>
    </lineage>
</organism>
<reference evidence="3" key="1">
    <citation type="submission" date="2021-04" db="EMBL/GenBank/DDBJ databases">
        <title>Sequencing of actinobacteria type strains.</title>
        <authorList>
            <person name="Nguyen G.-S."/>
            <person name="Wentzel A."/>
        </authorList>
    </citation>
    <scope>NUCLEOTIDE SEQUENCE</scope>
    <source>
        <strain evidence="3">DSM 42095</strain>
    </source>
</reference>
<dbReference type="InterPro" id="IPR000086">
    <property type="entry name" value="NUDIX_hydrolase_dom"/>
</dbReference>
<dbReference type="Pfam" id="PF00293">
    <property type="entry name" value="NUDIX"/>
    <property type="match status" value="1"/>
</dbReference>
<dbReference type="PANTHER" id="PTHR43736:SF1">
    <property type="entry name" value="DIHYDRONEOPTERIN TRIPHOSPHATE DIPHOSPHATASE"/>
    <property type="match status" value="1"/>
</dbReference>
<keyword evidence="3" id="KW-0378">Hydrolase</keyword>
<evidence type="ECO:0000313" key="4">
    <source>
        <dbReference type="Proteomes" id="UP000675554"/>
    </source>
</evidence>
<dbReference type="SUPFAM" id="SSF55811">
    <property type="entry name" value="Nudix"/>
    <property type="match status" value="1"/>
</dbReference>
<dbReference type="Proteomes" id="UP000675554">
    <property type="component" value="Unassembled WGS sequence"/>
</dbReference>
<feature type="non-terminal residue" evidence="3">
    <location>
        <position position="1"/>
    </location>
</feature>
<gene>
    <name evidence="3" type="ORF">KDA82_29955</name>
</gene>
<evidence type="ECO:0000313" key="3">
    <source>
        <dbReference type="EMBL" id="MBR7677149.1"/>
    </source>
</evidence>